<evidence type="ECO:0000313" key="3">
    <source>
        <dbReference type="EMBL" id="OCC15493.1"/>
    </source>
</evidence>
<sequence length="286" mass="32662">MQQARCHVVSFNPIFPGDRFIWVNHWMDEAVLKELRSARAVILPQAISREFYFFVKAICPNTFPNYDIRFKWEGKVGDAMLFWSLKAPHPKTTVFPRLVSLLGDHEEMGKPPFSLPPMPFVIKSNHGGEGRGTWLIEDQEGLNKVIEILKKEEFQGRFGFVIQEYIEGIDRTLRVVVIGSHVESYWREAASGAFYSNLAQGARVIKGEDPHLVKKGEEMVVSLCKKTGINLAGFDVCFRGEEPLFLEVNYTFGRTGLGGSERFYKIFKKEVEAWLDSIACSRDVFN</sequence>
<keyword evidence="4" id="KW-1185">Reference proteome</keyword>
<dbReference type="Gene3D" id="3.30.470.20">
    <property type="entry name" value="ATP-grasp fold, B domain"/>
    <property type="match status" value="1"/>
</dbReference>
<gene>
    <name evidence="3" type="ORF">DBT_1240</name>
</gene>
<dbReference type="Proteomes" id="UP000093080">
    <property type="component" value="Unassembled WGS sequence"/>
</dbReference>
<feature type="domain" description="ATP-grasp" evidence="2">
    <location>
        <begin position="79"/>
        <end position="279"/>
    </location>
</feature>
<dbReference type="Gene3D" id="3.30.1490.20">
    <property type="entry name" value="ATP-grasp fold, A domain"/>
    <property type="match status" value="1"/>
</dbReference>
<dbReference type="PANTHER" id="PTHR21621:SF0">
    <property type="entry name" value="BETA-CITRYLGLUTAMATE SYNTHASE B-RELATED"/>
    <property type="match status" value="1"/>
</dbReference>
<dbReference type="GO" id="GO:0016740">
    <property type="term" value="F:transferase activity"/>
    <property type="evidence" value="ECO:0007669"/>
    <property type="project" value="UniProtKB-KW"/>
</dbReference>
<accession>A0A1B9F6I4</accession>
<name>A0A1B9F6I4_9BACT</name>
<dbReference type="GO" id="GO:0046872">
    <property type="term" value="F:metal ion binding"/>
    <property type="evidence" value="ECO:0007669"/>
    <property type="project" value="InterPro"/>
</dbReference>
<dbReference type="PROSITE" id="PS50975">
    <property type="entry name" value="ATP_GRASP"/>
    <property type="match status" value="1"/>
</dbReference>
<keyword evidence="1" id="KW-0547">Nucleotide-binding</keyword>
<dbReference type="AlphaFoldDB" id="A0A1B9F6I4"/>
<dbReference type="GO" id="GO:0005524">
    <property type="term" value="F:ATP binding"/>
    <property type="evidence" value="ECO:0007669"/>
    <property type="project" value="UniProtKB-UniRule"/>
</dbReference>
<evidence type="ECO:0000256" key="1">
    <source>
        <dbReference type="PROSITE-ProRule" id="PRU00409"/>
    </source>
</evidence>
<proteinExistence type="predicted"/>
<organism evidence="3 4">
    <name type="scientific">Dissulfuribacter thermophilus</name>
    <dbReference type="NCBI Taxonomy" id="1156395"/>
    <lineage>
        <taxon>Bacteria</taxon>
        <taxon>Pseudomonadati</taxon>
        <taxon>Thermodesulfobacteriota</taxon>
        <taxon>Dissulfuribacteria</taxon>
        <taxon>Dissulfuribacterales</taxon>
        <taxon>Dissulfuribacteraceae</taxon>
        <taxon>Dissulfuribacter</taxon>
    </lineage>
</organism>
<dbReference type="GO" id="GO:0018169">
    <property type="term" value="F:ribosomal S6-glutamic acid ligase activity"/>
    <property type="evidence" value="ECO:0007669"/>
    <property type="project" value="TreeGrafter"/>
</dbReference>
<dbReference type="SUPFAM" id="SSF56059">
    <property type="entry name" value="Glutathione synthetase ATP-binding domain-like"/>
    <property type="match status" value="1"/>
</dbReference>
<dbReference type="Pfam" id="PF08443">
    <property type="entry name" value="RimK"/>
    <property type="match status" value="1"/>
</dbReference>
<dbReference type="GO" id="GO:0009432">
    <property type="term" value="P:SOS response"/>
    <property type="evidence" value="ECO:0007669"/>
    <property type="project" value="TreeGrafter"/>
</dbReference>
<reference evidence="3 4" key="1">
    <citation type="submission" date="2016-06" db="EMBL/GenBank/DDBJ databases">
        <title>Respiratory ammonification of nitrate coupled to the oxidation of elemental sulfur in deep-sea autotrophic thermophilic bacteria.</title>
        <authorList>
            <person name="Slobodkina G.B."/>
            <person name="Mardanov A.V."/>
            <person name="Ravin N.V."/>
            <person name="Frolova A.A."/>
            <person name="Viryasiv M.B."/>
            <person name="Chernyh N.A."/>
            <person name="Bonch-Osmolovskaya E.A."/>
            <person name="Slobodkin A.I."/>
        </authorList>
    </citation>
    <scope>NUCLEOTIDE SEQUENCE [LARGE SCALE GENOMIC DNA]</scope>
    <source>
        <strain evidence="3 4">S69</strain>
    </source>
</reference>
<dbReference type="InterPro" id="IPR013651">
    <property type="entry name" value="ATP-grasp_RimK-type"/>
</dbReference>
<dbReference type="InterPro" id="IPR013815">
    <property type="entry name" value="ATP_grasp_subdomain_1"/>
</dbReference>
<dbReference type="STRING" id="1156395.DBT_1240"/>
<dbReference type="GO" id="GO:0005737">
    <property type="term" value="C:cytoplasm"/>
    <property type="evidence" value="ECO:0007669"/>
    <property type="project" value="TreeGrafter"/>
</dbReference>
<evidence type="ECO:0000313" key="4">
    <source>
        <dbReference type="Proteomes" id="UP000093080"/>
    </source>
</evidence>
<evidence type="ECO:0000259" key="2">
    <source>
        <dbReference type="PROSITE" id="PS50975"/>
    </source>
</evidence>
<protein>
    <submittedName>
        <fullName evidence="3">Ribosomal protein S6 glutaminyl transferase</fullName>
    </submittedName>
</protein>
<keyword evidence="3" id="KW-0808">Transferase</keyword>
<dbReference type="PANTHER" id="PTHR21621">
    <property type="entry name" value="RIBOSOMAL PROTEIN S6 MODIFICATION PROTEIN"/>
    <property type="match status" value="1"/>
</dbReference>
<keyword evidence="1" id="KW-0067">ATP-binding</keyword>
<dbReference type="InterPro" id="IPR011761">
    <property type="entry name" value="ATP-grasp"/>
</dbReference>
<dbReference type="EMBL" id="MAGO01000005">
    <property type="protein sequence ID" value="OCC15493.1"/>
    <property type="molecule type" value="Genomic_DNA"/>
</dbReference>
<comment type="caution">
    <text evidence="3">The sequence shown here is derived from an EMBL/GenBank/DDBJ whole genome shotgun (WGS) entry which is preliminary data.</text>
</comment>